<evidence type="ECO:0000313" key="1">
    <source>
        <dbReference type="EMBL" id="PIA99016.1"/>
    </source>
</evidence>
<sequence>MYLPLLSRNEMSEMEAPRSTAAQRMLGVGELLENVLLFVDEADVLRCRRVNRKFFEVITYSKTLRRMLYLDVDDASDDRSINPLAPTWFHHKKSGYRSSTIAARIDLVDLWAQAQAEVKPLWHKMFISKSKTKTCVIPVGSHTTVFYRRSYPDGMTFDDLLSALIAAFEIRKGRRSSRERLEELSYDNSVLIYWT</sequence>
<dbReference type="OrthoDB" id="3636857at2759"/>
<reference evidence="1 3" key="1">
    <citation type="submission" date="2015-10" db="EMBL/GenBank/DDBJ databases">
        <title>The cercosporin biosynthetic gene cluster was horizontally transferred to several fungal lineages and shown to be expanded in Cercospora beticola based on microsynteny with recipient genomes.</title>
        <authorList>
            <person name="De Jonge R."/>
            <person name="Ebert M.K."/>
            <person name="Suttle J.C."/>
            <person name="Jurick Ii W.M."/>
            <person name="Secor G.A."/>
            <person name="Thomma B.P."/>
            <person name="Van De Peer Y."/>
            <person name="Bolton M.D."/>
        </authorList>
    </citation>
    <scope>NUCLEOTIDE SEQUENCE [LARGE SCALE GENOMIC DNA]</scope>
    <source>
        <strain evidence="1 3">09-40</strain>
    </source>
</reference>
<dbReference type="CDD" id="cd09917">
    <property type="entry name" value="F-box_SF"/>
    <property type="match status" value="1"/>
</dbReference>
<keyword evidence="4" id="KW-1185">Reference proteome</keyword>
<name>A0A2G5I2I9_CERBT</name>
<organism evidence="1 3">
    <name type="scientific">Cercospora beticola</name>
    <name type="common">Sugarbeet leaf spot fungus</name>
    <dbReference type="NCBI Taxonomy" id="122368"/>
    <lineage>
        <taxon>Eukaryota</taxon>
        <taxon>Fungi</taxon>
        <taxon>Dikarya</taxon>
        <taxon>Ascomycota</taxon>
        <taxon>Pezizomycotina</taxon>
        <taxon>Dothideomycetes</taxon>
        <taxon>Dothideomycetidae</taxon>
        <taxon>Mycosphaerellales</taxon>
        <taxon>Mycosphaerellaceae</taxon>
        <taxon>Cercospora</taxon>
    </lineage>
</organism>
<gene>
    <name evidence="1" type="ORF">CB0940_02813</name>
    <name evidence="2" type="ORF">RHO25_004582</name>
</gene>
<dbReference type="Proteomes" id="UP000230605">
    <property type="component" value="Chromosome 3"/>
</dbReference>
<dbReference type="AlphaFoldDB" id="A0A2G5I2I9"/>
<reference evidence="2 4" key="2">
    <citation type="submission" date="2023-09" db="EMBL/GenBank/DDBJ databases">
        <title>Complete-Gapless Cercospora beticola genome.</title>
        <authorList>
            <person name="Wyatt N.A."/>
            <person name="Spanner R.E."/>
            <person name="Bolton M.D."/>
        </authorList>
    </citation>
    <scope>NUCLEOTIDE SEQUENCE [LARGE SCALE GENOMIC DNA]</scope>
    <source>
        <strain evidence="2">Cb09-40</strain>
    </source>
</reference>
<dbReference type="EMBL" id="LKMD01000101">
    <property type="protein sequence ID" value="PIA99016.1"/>
    <property type="molecule type" value="Genomic_DNA"/>
</dbReference>
<dbReference type="SUPFAM" id="SSF81383">
    <property type="entry name" value="F-box domain"/>
    <property type="match status" value="1"/>
</dbReference>
<protein>
    <submittedName>
        <fullName evidence="1">Uncharacterized protein</fullName>
    </submittedName>
</protein>
<dbReference type="Proteomes" id="UP001302367">
    <property type="component" value="Chromosome 3"/>
</dbReference>
<proteinExistence type="predicted"/>
<evidence type="ECO:0000313" key="3">
    <source>
        <dbReference type="Proteomes" id="UP000230605"/>
    </source>
</evidence>
<dbReference type="EMBL" id="CP134186">
    <property type="protein sequence ID" value="WPA99962.1"/>
    <property type="molecule type" value="Genomic_DNA"/>
</dbReference>
<evidence type="ECO:0000313" key="4">
    <source>
        <dbReference type="Proteomes" id="UP001302367"/>
    </source>
</evidence>
<accession>A0A2G5I2I9</accession>
<dbReference type="InterPro" id="IPR036047">
    <property type="entry name" value="F-box-like_dom_sf"/>
</dbReference>
<evidence type="ECO:0000313" key="2">
    <source>
        <dbReference type="EMBL" id="WPA99962.1"/>
    </source>
</evidence>